<keyword evidence="8 13" id="KW-0472">Membrane</keyword>
<keyword evidence="13" id="KW-1003">Cell membrane</keyword>
<dbReference type="PANTHER" id="PTHR33445">
    <property type="entry name" value="ATP SYNTHASE SUBUNIT B', CHLOROPLASTIC"/>
    <property type="match status" value="1"/>
</dbReference>
<protein>
    <recommendedName>
        <fullName evidence="13">ATP synthase subunit b</fullName>
    </recommendedName>
    <alternativeName>
        <fullName evidence="13">ATP synthase F(0) sector subunit b</fullName>
    </alternativeName>
    <alternativeName>
        <fullName evidence="13">ATPase subunit I</fullName>
    </alternativeName>
    <alternativeName>
        <fullName evidence="13">F-type ATPase subunit b</fullName>
        <shortName evidence="13">F-ATPase subunit b</shortName>
    </alternativeName>
</protein>
<accession>A0ABS7XA72</accession>
<evidence type="ECO:0000256" key="4">
    <source>
        <dbReference type="ARBA" id="ARBA00022692"/>
    </source>
</evidence>
<dbReference type="InterPro" id="IPR017707">
    <property type="entry name" value="Alt_ATP_synth_F0_bsu"/>
</dbReference>
<name>A0ABS7XA72_9GAMM</name>
<evidence type="ECO:0000256" key="5">
    <source>
        <dbReference type="ARBA" id="ARBA00022781"/>
    </source>
</evidence>
<evidence type="ECO:0000313" key="16">
    <source>
        <dbReference type="EMBL" id="MBZ9612459.1"/>
    </source>
</evidence>
<dbReference type="CDD" id="cd06503">
    <property type="entry name" value="ATP-synt_Fo_b"/>
    <property type="match status" value="1"/>
</dbReference>
<gene>
    <name evidence="13" type="primary">atpF</name>
    <name evidence="16" type="ORF">I4W93_012715</name>
</gene>
<evidence type="ECO:0000256" key="9">
    <source>
        <dbReference type="ARBA" id="ARBA00023310"/>
    </source>
</evidence>
<evidence type="ECO:0000256" key="1">
    <source>
        <dbReference type="ARBA" id="ARBA00005513"/>
    </source>
</evidence>
<evidence type="ECO:0000256" key="8">
    <source>
        <dbReference type="ARBA" id="ARBA00023136"/>
    </source>
</evidence>
<keyword evidence="6 13" id="KW-1133">Transmembrane helix</keyword>
<dbReference type="InterPro" id="IPR050059">
    <property type="entry name" value="ATP_synthase_B_chain"/>
</dbReference>
<evidence type="ECO:0000256" key="7">
    <source>
        <dbReference type="ARBA" id="ARBA00023065"/>
    </source>
</evidence>
<keyword evidence="17" id="KW-1185">Reference proteome</keyword>
<evidence type="ECO:0000256" key="2">
    <source>
        <dbReference type="ARBA" id="ARBA00022448"/>
    </source>
</evidence>
<dbReference type="NCBIfam" id="TIGR03321">
    <property type="entry name" value="alt_F1F0_F0_B"/>
    <property type="match status" value="1"/>
</dbReference>
<dbReference type="InterPro" id="IPR002146">
    <property type="entry name" value="ATP_synth_b/b'su_bac/chlpt"/>
</dbReference>
<feature type="compositionally biased region" description="Low complexity" evidence="15">
    <location>
        <begin position="256"/>
        <end position="266"/>
    </location>
</feature>
<keyword evidence="3 13" id="KW-0138">CF(0)</keyword>
<evidence type="ECO:0000256" key="12">
    <source>
        <dbReference type="ARBA" id="ARBA00037847"/>
    </source>
</evidence>
<dbReference type="HAMAP" id="MF_01398">
    <property type="entry name" value="ATP_synth_b_bprime"/>
    <property type="match status" value="1"/>
</dbReference>
<proteinExistence type="inferred from homology"/>
<comment type="function">
    <text evidence="11">Component of the F(0) channel, it forms part of the peripheral stalk, linking F(1) to F(0). The b'-subunit is a diverged and duplicated form of b found in plants and photosynthetic bacteria.</text>
</comment>
<comment type="subunit">
    <text evidence="13">F-type ATPases have 2 components, F(1) - the catalytic core - and F(0) - the membrane proton channel. F(1) has five subunits: alpha(3), beta(3), gamma(1), delta(1), epsilon(1). F(0) has three main subunits: a(1), b(2) and c(10-14). The alpha and beta chains form an alternating ring which encloses part of the gamma chain. F(1) is attached to F(0) by a central stalk formed by the gamma and epsilon chains, while a peripheral stalk is formed by the delta and b chains.</text>
</comment>
<comment type="caution">
    <text evidence="16">The sequence shown here is derived from an EMBL/GenBank/DDBJ whole genome shotgun (WGS) entry which is preliminary data.</text>
</comment>
<keyword evidence="7 13" id="KW-0406">Ion transport</keyword>
<feature type="coiled-coil region" evidence="14">
    <location>
        <begin position="38"/>
        <end position="116"/>
    </location>
</feature>
<evidence type="ECO:0000256" key="11">
    <source>
        <dbReference type="ARBA" id="ARBA00025614"/>
    </source>
</evidence>
<keyword evidence="2 13" id="KW-0813">Transport</keyword>
<evidence type="ECO:0000256" key="3">
    <source>
        <dbReference type="ARBA" id="ARBA00022547"/>
    </source>
</evidence>
<evidence type="ECO:0000256" key="15">
    <source>
        <dbReference type="SAM" id="MobiDB-lite"/>
    </source>
</evidence>
<comment type="subcellular location">
    <subcellularLocation>
        <location evidence="13">Cell membrane</location>
        <topology evidence="13">Single-pass membrane protein</topology>
    </subcellularLocation>
    <subcellularLocation>
        <location evidence="12">Endomembrane system</location>
        <topology evidence="12">Single-pass membrane protein</topology>
    </subcellularLocation>
</comment>
<reference evidence="16 17" key="1">
    <citation type="submission" date="2021-08" db="EMBL/GenBank/DDBJ databases">
        <title>Rheinheimera aquimaris sp. nov., isolated from seawater of the East Sea in Korea.</title>
        <authorList>
            <person name="Kim K.H."/>
            <person name="Wenting R."/>
            <person name="Kim K.R."/>
            <person name="Jeon C.O."/>
        </authorList>
    </citation>
    <scope>NUCLEOTIDE SEQUENCE [LARGE SCALE GENOMIC DNA]</scope>
    <source>
        <strain evidence="16 17">MA-13</strain>
    </source>
</reference>
<feature type="region of interest" description="Disordered" evidence="15">
    <location>
        <begin position="249"/>
        <end position="280"/>
    </location>
</feature>
<dbReference type="RefSeq" id="WP_205311415.1">
    <property type="nucleotide sequence ID" value="NZ_JAERPS020000004.1"/>
</dbReference>
<keyword evidence="9 13" id="KW-0066">ATP synthesis</keyword>
<evidence type="ECO:0000256" key="13">
    <source>
        <dbReference type="HAMAP-Rule" id="MF_01398"/>
    </source>
</evidence>
<comment type="function">
    <text evidence="10 13">F(1)F(0) ATP synthase produces ATP from ADP in the presence of a proton or sodium gradient. F-type ATPases consist of two structural domains, F(1) containing the extramembraneous catalytic core and F(0) containing the membrane proton channel, linked together by a central stalk and a peripheral stalk. During catalysis, ATP synthesis in the catalytic domain of F(1) is coupled via a rotary mechanism of the central stalk subunits to proton translocation.</text>
</comment>
<dbReference type="Pfam" id="PF00430">
    <property type="entry name" value="ATP-synt_B"/>
    <property type="match status" value="1"/>
</dbReference>
<dbReference type="EMBL" id="JAERPS020000004">
    <property type="protein sequence ID" value="MBZ9612459.1"/>
    <property type="molecule type" value="Genomic_DNA"/>
</dbReference>
<comment type="similarity">
    <text evidence="1 13">Belongs to the ATPase B chain family.</text>
</comment>
<sequence length="280" mass="31137">MLIDWFTVGAQLINFLLLAWLLKRFLYQPILDAIDAREKRIADELASAKAEKSEAEQLRQDYEQKNTAFEQQKSARLHQLEQDTKADRAHMLDEIKSEANALKQRLAQTLENEQRSLQHQLSGYVKDEVFAISRKALSELADTSLEAQIAARFITRLRALSEKEKAALKAGFAAANQTLLVRSAFELQDEQQALIAAACNDILGDALTIEFSQDAELACGIEISATGQKIAWNIAEYLTAMSKGVNDILKPEQNEPSDSLASADAAPPLPVIQDSHESRD</sequence>
<evidence type="ECO:0000313" key="17">
    <source>
        <dbReference type="Proteomes" id="UP000663814"/>
    </source>
</evidence>
<keyword evidence="14" id="KW-0175">Coiled coil</keyword>
<evidence type="ECO:0000256" key="14">
    <source>
        <dbReference type="SAM" id="Coils"/>
    </source>
</evidence>
<dbReference type="PANTHER" id="PTHR33445:SF2">
    <property type="entry name" value="ATP SYNTHASE SUBUNIT B', CHLOROPLASTIC"/>
    <property type="match status" value="1"/>
</dbReference>
<evidence type="ECO:0000256" key="10">
    <source>
        <dbReference type="ARBA" id="ARBA00025198"/>
    </source>
</evidence>
<keyword evidence="5 13" id="KW-0375">Hydrogen ion transport</keyword>
<keyword evidence="4 13" id="KW-0812">Transmembrane</keyword>
<organism evidence="16 17">
    <name type="scientific">Rheinheimera maricola</name>
    <dbReference type="NCBI Taxonomy" id="2793282"/>
    <lineage>
        <taxon>Bacteria</taxon>
        <taxon>Pseudomonadati</taxon>
        <taxon>Pseudomonadota</taxon>
        <taxon>Gammaproteobacteria</taxon>
        <taxon>Chromatiales</taxon>
        <taxon>Chromatiaceae</taxon>
        <taxon>Rheinheimera</taxon>
    </lineage>
</organism>
<dbReference type="Proteomes" id="UP000663814">
    <property type="component" value="Unassembled WGS sequence"/>
</dbReference>
<evidence type="ECO:0000256" key="6">
    <source>
        <dbReference type="ARBA" id="ARBA00022989"/>
    </source>
</evidence>